<organism evidence="2 3">
    <name type="scientific">Trichostrongylus colubriformis</name>
    <name type="common">Black scour worm</name>
    <dbReference type="NCBI Taxonomy" id="6319"/>
    <lineage>
        <taxon>Eukaryota</taxon>
        <taxon>Metazoa</taxon>
        <taxon>Ecdysozoa</taxon>
        <taxon>Nematoda</taxon>
        <taxon>Chromadorea</taxon>
        <taxon>Rhabditida</taxon>
        <taxon>Rhabditina</taxon>
        <taxon>Rhabditomorpha</taxon>
        <taxon>Strongyloidea</taxon>
        <taxon>Trichostrongylidae</taxon>
        <taxon>Trichostrongylus</taxon>
    </lineage>
</organism>
<comment type="caution">
    <text evidence="2">The sequence shown here is derived from an EMBL/GenBank/DDBJ whole genome shotgun (WGS) entry which is preliminary data.</text>
</comment>
<dbReference type="Pfam" id="PF18701">
    <property type="entry name" value="DUF5641"/>
    <property type="match status" value="1"/>
</dbReference>
<sequence length="110" mass="12617">MDGKRAQRKVPKEGMVVLIVVTNLPRNSWKLGRISALKPGKDGAVREVELYMPNGNTLRPPVNLLVPLELESEAREPLNLSMTENRQITKQYNFRPRRTTSLKGREYTEE</sequence>
<evidence type="ECO:0000313" key="2">
    <source>
        <dbReference type="EMBL" id="KAK5984281.1"/>
    </source>
</evidence>
<evidence type="ECO:0000313" key="3">
    <source>
        <dbReference type="Proteomes" id="UP001331761"/>
    </source>
</evidence>
<dbReference type="AlphaFoldDB" id="A0AAN8FR95"/>
<evidence type="ECO:0000259" key="1">
    <source>
        <dbReference type="Pfam" id="PF18701"/>
    </source>
</evidence>
<keyword evidence="3" id="KW-1185">Reference proteome</keyword>
<accession>A0AAN8FR95</accession>
<dbReference type="InterPro" id="IPR040676">
    <property type="entry name" value="DUF5641"/>
</dbReference>
<dbReference type="Proteomes" id="UP001331761">
    <property type="component" value="Unassembled WGS sequence"/>
</dbReference>
<gene>
    <name evidence="2" type="ORF">GCK32_014101</name>
</gene>
<protein>
    <recommendedName>
        <fullName evidence="1">DUF5641 domain-containing protein</fullName>
    </recommendedName>
</protein>
<dbReference type="EMBL" id="WIXE01003062">
    <property type="protein sequence ID" value="KAK5984281.1"/>
    <property type="molecule type" value="Genomic_DNA"/>
</dbReference>
<name>A0AAN8FR95_TRICO</name>
<reference evidence="2 3" key="1">
    <citation type="submission" date="2019-10" db="EMBL/GenBank/DDBJ databases">
        <title>Assembly and Annotation for the nematode Trichostrongylus colubriformis.</title>
        <authorList>
            <person name="Martin J."/>
        </authorList>
    </citation>
    <scope>NUCLEOTIDE SEQUENCE [LARGE SCALE GENOMIC DNA]</scope>
    <source>
        <strain evidence="2">G859</strain>
        <tissue evidence="2">Whole worm</tissue>
    </source>
</reference>
<proteinExistence type="predicted"/>
<feature type="domain" description="DUF5641" evidence="1">
    <location>
        <begin position="7"/>
        <end position="64"/>
    </location>
</feature>